<organism evidence="3 4">
    <name type="scientific">Candidatus Brevifilum fermentans</name>
    <dbReference type="NCBI Taxonomy" id="1986204"/>
    <lineage>
        <taxon>Bacteria</taxon>
        <taxon>Bacillati</taxon>
        <taxon>Chloroflexota</taxon>
        <taxon>Anaerolineae</taxon>
        <taxon>Anaerolineales</taxon>
        <taxon>Anaerolineaceae</taxon>
        <taxon>Candidatus Brevifilum</taxon>
    </lineage>
</organism>
<feature type="compositionally biased region" description="Basic and acidic residues" evidence="1">
    <location>
        <begin position="189"/>
        <end position="211"/>
    </location>
</feature>
<keyword evidence="4" id="KW-1185">Reference proteome</keyword>
<sequence>MSENNIKQSVREFYDRVGWQFIGETLYQNAQYEDLRPVSQEYLHRCHMRVKRHLAHEGTYYLDAGSGPVQYPEYLLYSEGYRARVCMDISIVGLKEARARLGEHGFFVVGDIVHLPFKSDTFDGISALHTIHHVPMDEKGKAFDSLYRVLKPGRKAVVVDGWTHAPLLKPLKKLMAFVKRLRSWRDKRAGQKDASISDRGDMPGAESKETESQVSPPQAGTFVEKFDVDGLINLLDDRMPFEILVWRSVSVAFLRSVIYPDWGGKFWLRVIYWLEERFPRLLGRIGQYPLIVIHKPDGATPKNPSEV</sequence>
<evidence type="ECO:0000259" key="2">
    <source>
        <dbReference type="Pfam" id="PF08241"/>
    </source>
</evidence>
<feature type="region of interest" description="Disordered" evidence="1">
    <location>
        <begin position="189"/>
        <end position="218"/>
    </location>
</feature>
<name>A0A1Y6K8J8_9CHLR</name>
<dbReference type="InterPro" id="IPR029063">
    <property type="entry name" value="SAM-dependent_MTases_sf"/>
</dbReference>
<evidence type="ECO:0000256" key="1">
    <source>
        <dbReference type="SAM" id="MobiDB-lite"/>
    </source>
</evidence>
<dbReference type="AlphaFoldDB" id="A0A1Y6K8J8"/>
<dbReference type="OrthoDB" id="154497at2"/>
<dbReference type="InterPro" id="IPR013216">
    <property type="entry name" value="Methyltransf_11"/>
</dbReference>
<proteinExistence type="predicted"/>
<dbReference type="SUPFAM" id="SSF53335">
    <property type="entry name" value="S-adenosyl-L-methionine-dependent methyltransferases"/>
    <property type="match status" value="1"/>
</dbReference>
<feature type="domain" description="Methyltransferase type 11" evidence="2">
    <location>
        <begin position="62"/>
        <end position="155"/>
    </location>
</feature>
<dbReference type="GO" id="GO:0008757">
    <property type="term" value="F:S-adenosylmethionine-dependent methyltransferase activity"/>
    <property type="evidence" value="ECO:0007669"/>
    <property type="project" value="InterPro"/>
</dbReference>
<dbReference type="CDD" id="cd02440">
    <property type="entry name" value="AdoMet_MTases"/>
    <property type="match status" value="1"/>
</dbReference>
<protein>
    <recommendedName>
        <fullName evidence="2">Methyltransferase type 11 domain-containing protein</fullName>
    </recommendedName>
</protein>
<evidence type="ECO:0000313" key="3">
    <source>
        <dbReference type="EMBL" id="SMX55208.1"/>
    </source>
</evidence>
<dbReference type="Pfam" id="PF08241">
    <property type="entry name" value="Methyltransf_11"/>
    <property type="match status" value="1"/>
</dbReference>
<dbReference type="KEGG" id="abat:CFX1CAM_2143"/>
<dbReference type="EMBL" id="LT859958">
    <property type="protein sequence ID" value="SMX55208.1"/>
    <property type="molecule type" value="Genomic_DNA"/>
</dbReference>
<accession>A0A1Y6K8J8</accession>
<dbReference type="Gene3D" id="3.40.50.150">
    <property type="entry name" value="Vaccinia Virus protein VP39"/>
    <property type="match status" value="1"/>
</dbReference>
<gene>
    <name evidence="3" type="ORF">CFX1CAM_2143</name>
</gene>
<reference evidence="4" key="1">
    <citation type="submission" date="2017-05" db="EMBL/GenBank/DDBJ databases">
        <authorList>
            <person name="Kirkegaard R."/>
            <person name="Mcilroy J S."/>
        </authorList>
    </citation>
    <scope>NUCLEOTIDE SEQUENCE [LARGE SCALE GENOMIC DNA]</scope>
</reference>
<dbReference type="Proteomes" id="UP000195514">
    <property type="component" value="Chromosome I"/>
</dbReference>
<dbReference type="RefSeq" id="WP_087862995.1">
    <property type="nucleotide sequence ID" value="NZ_LT859958.1"/>
</dbReference>
<evidence type="ECO:0000313" key="4">
    <source>
        <dbReference type="Proteomes" id="UP000195514"/>
    </source>
</evidence>